<dbReference type="AlphaFoldDB" id="A0A1H7KZ36"/>
<evidence type="ECO:0008006" key="4">
    <source>
        <dbReference type="Google" id="ProtNLM"/>
    </source>
</evidence>
<sequence>MKVIVREIIATDWITIVIMTSIILLASARLMNSVRFSEFIMLFNTNKYVVINQKGNKLSTFFNGVLMLVQILSISLFAYLSVEAFQWQGDHIDMMLYFKIAALYLFVVICKILVEKIISTIFSIETLIEDYLFYKISYRNFLGVILLPLNLLFVYSVKPSKIVVIVLIVSLLILNLIILFSVYRRNENVILNNLFYFILYLCALEIAPYFMLYKLII</sequence>
<gene>
    <name evidence="2" type="ORF">SAMN04487910_1475</name>
</gene>
<dbReference type="Proteomes" id="UP000198521">
    <property type="component" value="Unassembled WGS sequence"/>
</dbReference>
<keyword evidence="1" id="KW-0812">Transmembrane</keyword>
<dbReference type="InterPro" id="IPR025367">
    <property type="entry name" value="DUF4271"/>
</dbReference>
<keyword evidence="1" id="KW-0472">Membrane</keyword>
<feature type="transmembrane region" description="Helical" evidence="1">
    <location>
        <begin position="13"/>
        <end position="31"/>
    </location>
</feature>
<feature type="transmembrane region" description="Helical" evidence="1">
    <location>
        <begin position="94"/>
        <end position="114"/>
    </location>
</feature>
<name>A0A1H7KZ36_AQUAM</name>
<evidence type="ECO:0000313" key="3">
    <source>
        <dbReference type="Proteomes" id="UP000198521"/>
    </source>
</evidence>
<feature type="transmembrane region" description="Helical" evidence="1">
    <location>
        <begin position="194"/>
        <end position="216"/>
    </location>
</feature>
<keyword evidence="3" id="KW-1185">Reference proteome</keyword>
<dbReference type="RefSeq" id="WP_091407078.1">
    <property type="nucleotide sequence ID" value="NZ_FOAB01000002.1"/>
</dbReference>
<reference evidence="2 3" key="1">
    <citation type="submission" date="2016-10" db="EMBL/GenBank/DDBJ databases">
        <authorList>
            <person name="de Groot N.N."/>
        </authorList>
    </citation>
    <scope>NUCLEOTIDE SEQUENCE [LARGE SCALE GENOMIC DNA]</scope>
    <source>
        <strain evidence="2 3">DSM 25232</strain>
    </source>
</reference>
<keyword evidence="1" id="KW-1133">Transmembrane helix</keyword>
<protein>
    <recommendedName>
        <fullName evidence="4">DUF4271 domain-containing protein</fullName>
    </recommendedName>
</protein>
<feature type="transmembrane region" description="Helical" evidence="1">
    <location>
        <begin position="138"/>
        <end position="156"/>
    </location>
</feature>
<evidence type="ECO:0000256" key="1">
    <source>
        <dbReference type="SAM" id="Phobius"/>
    </source>
</evidence>
<evidence type="ECO:0000313" key="2">
    <source>
        <dbReference type="EMBL" id="SEK92002.1"/>
    </source>
</evidence>
<proteinExistence type="predicted"/>
<dbReference type="Pfam" id="PF14093">
    <property type="entry name" value="DUF4271"/>
    <property type="match status" value="1"/>
</dbReference>
<dbReference type="STRING" id="1038014.SAMN04487910_1475"/>
<dbReference type="EMBL" id="FOAB01000002">
    <property type="protein sequence ID" value="SEK92002.1"/>
    <property type="molecule type" value="Genomic_DNA"/>
</dbReference>
<dbReference type="OrthoDB" id="1438590at2"/>
<feature type="transmembrane region" description="Helical" evidence="1">
    <location>
        <begin position="162"/>
        <end position="182"/>
    </location>
</feature>
<organism evidence="2 3">
    <name type="scientific">Aquimarina amphilecti</name>
    <dbReference type="NCBI Taxonomy" id="1038014"/>
    <lineage>
        <taxon>Bacteria</taxon>
        <taxon>Pseudomonadati</taxon>
        <taxon>Bacteroidota</taxon>
        <taxon>Flavobacteriia</taxon>
        <taxon>Flavobacteriales</taxon>
        <taxon>Flavobacteriaceae</taxon>
        <taxon>Aquimarina</taxon>
    </lineage>
</organism>
<feature type="transmembrane region" description="Helical" evidence="1">
    <location>
        <begin position="61"/>
        <end position="82"/>
    </location>
</feature>
<accession>A0A1H7KZ36</accession>